<evidence type="ECO:0000313" key="2">
    <source>
        <dbReference type="EMBL" id="GGL46925.1"/>
    </source>
</evidence>
<proteinExistence type="predicted"/>
<dbReference type="Proteomes" id="UP000613840">
    <property type="component" value="Unassembled WGS sequence"/>
</dbReference>
<protein>
    <recommendedName>
        <fullName evidence="1">PucR C-terminal helix-turn-helix domain-containing protein</fullName>
    </recommendedName>
</protein>
<dbReference type="EMBL" id="BMMZ01000001">
    <property type="protein sequence ID" value="GGL46925.1"/>
    <property type="molecule type" value="Genomic_DNA"/>
</dbReference>
<comment type="caution">
    <text evidence="2">The sequence shown here is derived from an EMBL/GenBank/DDBJ whole genome shotgun (WGS) entry which is preliminary data.</text>
</comment>
<dbReference type="InterPro" id="IPR025736">
    <property type="entry name" value="PucR_C-HTH_dom"/>
</dbReference>
<dbReference type="RefSeq" id="WP_188893218.1">
    <property type="nucleotide sequence ID" value="NZ_BMMZ01000001.1"/>
</dbReference>
<reference evidence="2" key="1">
    <citation type="journal article" date="2014" name="Int. J. Syst. Evol. Microbiol.">
        <title>Complete genome sequence of Corynebacterium casei LMG S-19264T (=DSM 44701T), isolated from a smear-ripened cheese.</title>
        <authorList>
            <consortium name="US DOE Joint Genome Institute (JGI-PGF)"/>
            <person name="Walter F."/>
            <person name="Albersmeier A."/>
            <person name="Kalinowski J."/>
            <person name="Ruckert C."/>
        </authorList>
    </citation>
    <scope>NUCLEOTIDE SEQUENCE</scope>
    <source>
        <strain evidence="2">CGMCC 4.7306</strain>
    </source>
</reference>
<gene>
    <name evidence="2" type="ORF">GCM10011575_00970</name>
</gene>
<keyword evidence="3" id="KW-1185">Reference proteome</keyword>
<reference evidence="2" key="2">
    <citation type="submission" date="2020-09" db="EMBL/GenBank/DDBJ databases">
        <authorList>
            <person name="Sun Q."/>
            <person name="Zhou Y."/>
        </authorList>
    </citation>
    <scope>NUCLEOTIDE SEQUENCE</scope>
    <source>
        <strain evidence="2">CGMCC 4.7306</strain>
    </source>
</reference>
<evidence type="ECO:0000259" key="1">
    <source>
        <dbReference type="Pfam" id="PF13556"/>
    </source>
</evidence>
<name>A0A917VZ16_9ACTN</name>
<dbReference type="Gene3D" id="1.10.10.2840">
    <property type="entry name" value="PucR C-terminal helix-turn-helix domain"/>
    <property type="match status" value="1"/>
</dbReference>
<sequence>MQELLGRLQTLDPQAGAELRIVAHFDVLVASHVGPEALLRAAVTLAGCPAGYADRRTVIIIDGAGHRRTDGGPVGLRRSVPGRAGACVWLDRAGEPQPTDEMIIERLALAVSVTEQRRLELQQPLLVLIDPDASEEDRRAAGARLRLSGRNDLRMVALAEHDPLPDGVTGVSVAIGPDRWRAVLDLDQQHYRLAGLGVRGAVDELPTSWQTAVAARRLAGRLLPVVDAEDLGILTTLADHRADDAHDHGRGRHADHRRLAAVIEEVPWAAITVEALILTGSRRSAASVLGVHHATLQARVERLTTLLGYDITAPLGNHRLMVGYLSYRLA</sequence>
<feature type="domain" description="PucR C-terminal helix-turn-helix" evidence="1">
    <location>
        <begin position="272"/>
        <end position="320"/>
    </location>
</feature>
<evidence type="ECO:0000313" key="3">
    <source>
        <dbReference type="Proteomes" id="UP000613840"/>
    </source>
</evidence>
<dbReference type="AlphaFoldDB" id="A0A917VZ16"/>
<dbReference type="Pfam" id="PF13556">
    <property type="entry name" value="HTH_30"/>
    <property type="match status" value="1"/>
</dbReference>
<organism evidence="2 3">
    <name type="scientific">Microlunatus endophyticus</name>
    <dbReference type="NCBI Taxonomy" id="1716077"/>
    <lineage>
        <taxon>Bacteria</taxon>
        <taxon>Bacillati</taxon>
        <taxon>Actinomycetota</taxon>
        <taxon>Actinomycetes</taxon>
        <taxon>Propionibacteriales</taxon>
        <taxon>Propionibacteriaceae</taxon>
        <taxon>Microlunatus</taxon>
    </lineage>
</organism>
<accession>A0A917VZ16</accession>
<dbReference type="InterPro" id="IPR042070">
    <property type="entry name" value="PucR_C-HTH_sf"/>
</dbReference>